<dbReference type="FunFam" id="3.20.20.210:FF:000007">
    <property type="entry name" value="Uroporphyrinogen decarboxylase"/>
    <property type="match status" value="1"/>
</dbReference>
<feature type="binding site" evidence="8">
    <location>
        <position position="71"/>
    </location>
    <ligand>
        <name>substrate</name>
    </ligand>
</feature>
<comment type="function">
    <text evidence="8">Catalyzes the decarboxylation of four acetate groups of uroporphyrinogen-III to yield coproporphyrinogen-III.</text>
</comment>
<evidence type="ECO:0000313" key="14">
    <source>
        <dbReference type="Proteomes" id="UP000321812"/>
    </source>
</evidence>
<dbReference type="EC" id="4.1.1.37" evidence="3 8"/>
<dbReference type="PROSITE" id="PS00907">
    <property type="entry name" value="UROD_2"/>
    <property type="match status" value="1"/>
</dbReference>
<comment type="pathway">
    <text evidence="1 8 9">Porphyrin-containing compound metabolism; protoporphyrin-IX biosynthesis; coproporphyrinogen-III from 5-aminolevulinate: step 4/4.</text>
</comment>
<dbReference type="EMBL" id="VOAP01000029">
    <property type="protein sequence ID" value="TWO18143.1"/>
    <property type="molecule type" value="Genomic_DNA"/>
</dbReference>
<gene>
    <name evidence="8" type="primary">hemE</name>
    <name evidence="13" type="ORF">YZ82_09080</name>
</gene>
<dbReference type="InterPro" id="IPR038071">
    <property type="entry name" value="UROD/MetE-like_sf"/>
</dbReference>
<evidence type="ECO:0000259" key="11">
    <source>
        <dbReference type="PROSITE" id="PS00906"/>
    </source>
</evidence>
<dbReference type="CDD" id="cd00717">
    <property type="entry name" value="URO-D"/>
    <property type="match status" value="1"/>
</dbReference>
<evidence type="ECO:0000256" key="8">
    <source>
        <dbReference type="HAMAP-Rule" id="MF_00218"/>
    </source>
</evidence>
<comment type="subcellular location">
    <subcellularLocation>
        <location evidence="8">Cytoplasm</location>
    </subcellularLocation>
</comment>
<evidence type="ECO:0000256" key="3">
    <source>
        <dbReference type="ARBA" id="ARBA00012288"/>
    </source>
</evidence>
<dbReference type="Gene3D" id="3.20.20.210">
    <property type="match status" value="1"/>
</dbReference>
<comment type="subunit">
    <text evidence="8">Homodimer.</text>
</comment>
<protein>
    <recommendedName>
        <fullName evidence="3 8">Uroporphyrinogen decarboxylase</fullName>
        <shortName evidence="8">UPD</shortName>
        <shortName evidence="8">URO-D</shortName>
        <ecNumber evidence="3 8">4.1.1.37</ecNumber>
    </recommendedName>
</protein>
<comment type="caution">
    <text evidence="13">The sequence shown here is derived from an EMBL/GenBank/DDBJ whole genome shotgun (WGS) entry which is preliminary data.</text>
</comment>
<evidence type="ECO:0000256" key="4">
    <source>
        <dbReference type="ARBA" id="ARBA00022490"/>
    </source>
</evidence>
<feature type="binding site" evidence="8">
    <location>
        <position position="148"/>
    </location>
    <ligand>
        <name>substrate</name>
    </ligand>
</feature>
<dbReference type="GO" id="GO:0005829">
    <property type="term" value="C:cytosol"/>
    <property type="evidence" value="ECO:0007669"/>
    <property type="project" value="TreeGrafter"/>
</dbReference>
<sequence>MIFIDACFGKHTDYTPVWMMRQAGRYLPEYMKVREQAGDFLSLCKDYKKASEVTLQPVDILGVDAAIMFSDILVVPLEMGMNLKFVKGEGPVFENPIKSMEDLDKLSTEKAIKNLDYVYDTIKLTRDKLAKDKALIGFCGAPWTIATYMIEGGSTKTYNISKKMVYDNPQLLHAILRKVTNALKLYLEEQIKAGVDAVQIFDSWASALEESAYMEFGFSYINEIVDFLKERYAHIAVIVFPKGISGFLSKITGKFDVFGVDWSTPLKNAKEILGKNYVLQGNMEPTRLYNKDAIDDGVSEILSIMRGSRHIFNLGHGILPDVPVENAKYFIKLVQEKSAKYCK</sequence>
<feature type="binding site" evidence="8">
    <location>
        <position position="316"/>
    </location>
    <ligand>
        <name>substrate</name>
    </ligand>
</feature>
<feature type="binding site" evidence="8">
    <location>
        <begin position="21"/>
        <end position="25"/>
    </location>
    <ligand>
        <name>substrate</name>
    </ligand>
</feature>
<evidence type="ECO:0000259" key="12">
    <source>
        <dbReference type="PROSITE" id="PS00907"/>
    </source>
</evidence>
<evidence type="ECO:0000256" key="5">
    <source>
        <dbReference type="ARBA" id="ARBA00022793"/>
    </source>
</evidence>
<feature type="domain" description="Uroporphyrinogen decarboxylase (URO-D)" evidence="12">
    <location>
        <begin position="136"/>
        <end position="152"/>
    </location>
</feature>
<dbReference type="GO" id="GO:0019353">
    <property type="term" value="P:protoporphyrinogen IX biosynthetic process from glutamate"/>
    <property type="evidence" value="ECO:0007669"/>
    <property type="project" value="TreeGrafter"/>
</dbReference>
<dbReference type="AlphaFoldDB" id="A0A562X9E4"/>
<dbReference type="Proteomes" id="UP000321812">
    <property type="component" value="Unassembled WGS sequence"/>
</dbReference>
<feature type="binding site" evidence="8">
    <location>
        <position position="203"/>
    </location>
    <ligand>
        <name>substrate</name>
    </ligand>
</feature>
<dbReference type="PANTHER" id="PTHR21091">
    <property type="entry name" value="METHYLTETRAHYDROFOLATE:HOMOCYSTEINE METHYLTRANSFERASE RELATED"/>
    <property type="match status" value="1"/>
</dbReference>
<dbReference type="SUPFAM" id="SSF51726">
    <property type="entry name" value="UROD/MetE-like"/>
    <property type="match status" value="1"/>
</dbReference>
<keyword evidence="6 8" id="KW-0456">Lyase</keyword>
<name>A0A562X9E4_CAMHY</name>
<keyword evidence="5 8" id="KW-0210">Decarboxylase</keyword>
<evidence type="ECO:0000256" key="9">
    <source>
        <dbReference type="RuleBase" id="RU000554"/>
    </source>
</evidence>
<dbReference type="HAMAP" id="MF_00218">
    <property type="entry name" value="URO_D"/>
    <property type="match status" value="1"/>
</dbReference>
<comment type="caution">
    <text evidence="8">Lacks conserved residue(s) required for the propagation of feature annotation.</text>
</comment>
<evidence type="ECO:0000256" key="2">
    <source>
        <dbReference type="ARBA" id="ARBA00009935"/>
    </source>
</evidence>
<comment type="similarity">
    <text evidence="2 8 10">Belongs to the uroporphyrinogen decarboxylase family.</text>
</comment>
<feature type="domain" description="Uroporphyrinogen decarboxylase (URO-D)" evidence="11">
    <location>
        <begin position="16"/>
        <end position="25"/>
    </location>
</feature>
<evidence type="ECO:0000313" key="13">
    <source>
        <dbReference type="EMBL" id="TWO18143.1"/>
    </source>
</evidence>
<dbReference type="Pfam" id="PF01208">
    <property type="entry name" value="URO-D"/>
    <property type="match status" value="1"/>
</dbReference>
<evidence type="ECO:0000256" key="1">
    <source>
        <dbReference type="ARBA" id="ARBA00004804"/>
    </source>
</evidence>
<dbReference type="RefSeq" id="WP_147497680.1">
    <property type="nucleotide sequence ID" value="NZ_VOAP01000029.1"/>
</dbReference>
<dbReference type="NCBIfam" id="TIGR01464">
    <property type="entry name" value="hemE"/>
    <property type="match status" value="1"/>
</dbReference>
<dbReference type="PROSITE" id="PS00906">
    <property type="entry name" value="UROD_1"/>
    <property type="match status" value="1"/>
</dbReference>
<feature type="site" description="Transition state stabilizer" evidence="8">
    <location>
        <position position="71"/>
    </location>
</feature>
<proteinExistence type="inferred from homology"/>
<evidence type="ECO:0000256" key="6">
    <source>
        <dbReference type="ARBA" id="ARBA00023239"/>
    </source>
</evidence>
<evidence type="ECO:0000256" key="10">
    <source>
        <dbReference type="RuleBase" id="RU004169"/>
    </source>
</evidence>
<comment type="catalytic activity">
    <reaction evidence="8 9">
        <text>uroporphyrinogen III + 4 H(+) = coproporphyrinogen III + 4 CO2</text>
        <dbReference type="Rhea" id="RHEA:19865"/>
        <dbReference type="ChEBI" id="CHEBI:15378"/>
        <dbReference type="ChEBI" id="CHEBI:16526"/>
        <dbReference type="ChEBI" id="CHEBI:57308"/>
        <dbReference type="ChEBI" id="CHEBI:57309"/>
        <dbReference type="EC" id="4.1.1.37"/>
    </reaction>
</comment>
<dbReference type="InterPro" id="IPR006361">
    <property type="entry name" value="Uroporphyrinogen_deCO2ase_HemE"/>
</dbReference>
<dbReference type="GO" id="GO:0004853">
    <property type="term" value="F:uroporphyrinogen decarboxylase activity"/>
    <property type="evidence" value="ECO:0007669"/>
    <property type="project" value="UniProtKB-UniRule"/>
</dbReference>
<dbReference type="PANTHER" id="PTHR21091:SF169">
    <property type="entry name" value="UROPORPHYRINOGEN DECARBOXYLASE"/>
    <property type="match status" value="1"/>
</dbReference>
<reference evidence="13 14" key="1">
    <citation type="submission" date="2019-07" db="EMBL/GenBank/DDBJ databases">
        <title>Rapid identification of Enteric Bacteria from Whole Genome Sequences (WGS) using Average Nucleotide Identity (ANI).</title>
        <authorList>
            <person name="Lane C."/>
        </authorList>
    </citation>
    <scope>NUCLEOTIDE SEQUENCE [LARGE SCALE GENOMIC DNA]</scope>
    <source>
        <strain evidence="13 14">D2411</strain>
    </source>
</reference>
<organism evidence="13 14">
    <name type="scientific">Campylobacter hyointestinalis</name>
    <dbReference type="NCBI Taxonomy" id="198"/>
    <lineage>
        <taxon>Bacteria</taxon>
        <taxon>Pseudomonadati</taxon>
        <taxon>Campylobacterota</taxon>
        <taxon>Epsilonproteobacteria</taxon>
        <taxon>Campylobacterales</taxon>
        <taxon>Campylobacteraceae</taxon>
        <taxon>Campylobacter</taxon>
    </lineage>
</organism>
<keyword evidence="4 8" id="KW-0963">Cytoplasm</keyword>
<dbReference type="InterPro" id="IPR000257">
    <property type="entry name" value="Uroporphyrinogen_deCOase"/>
</dbReference>
<keyword evidence="7 8" id="KW-0627">Porphyrin biosynthesis</keyword>
<evidence type="ECO:0000256" key="7">
    <source>
        <dbReference type="ARBA" id="ARBA00023244"/>
    </source>
</evidence>
<accession>A0A562X9E4</accession>
<dbReference type="UniPathway" id="UPA00251">
    <property type="reaction ID" value="UER00321"/>
</dbReference>